<dbReference type="Proteomes" id="UP001497453">
    <property type="component" value="Chromosome 7"/>
</dbReference>
<reference evidence="2" key="1">
    <citation type="submission" date="2024-04" db="EMBL/GenBank/DDBJ databases">
        <authorList>
            <person name="Shaw F."/>
            <person name="Minotto A."/>
        </authorList>
    </citation>
    <scope>NUCLEOTIDE SEQUENCE [LARGE SCALE GENOMIC DNA]</scope>
</reference>
<name>A0ABP1DZL5_9APHY</name>
<protein>
    <submittedName>
        <fullName evidence="1">Uncharacterized protein</fullName>
    </submittedName>
</protein>
<gene>
    <name evidence="1" type="ORF">GFSPODELE1_LOCUS8930</name>
</gene>
<accession>A0ABP1DZL5</accession>
<evidence type="ECO:0000313" key="2">
    <source>
        <dbReference type="Proteomes" id="UP001497453"/>
    </source>
</evidence>
<dbReference type="EMBL" id="OZ037950">
    <property type="protein sequence ID" value="CAL1712672.1"/>
    <property type="molecule type" value="Genomic_DNA"/>
</dbReference>
<organism evidence="1 2">
    <name type="scientific">Somion occarium</name>
    <dbReference type="NCBI Taxonomy" id="3059160"/>
    <lineage>
        <taxon>Eukaryota</taxon>
        <taxon>Fungi</taxon>
        <taxon>Dikarya</taxon>
        <taxon>Basidiomycota</taxon>
        <taxon>Agaricomycotina</taxon>
        <taxon>Agaricomycetes</taxon>
        <taxon>Polyporales</taxon>
        <taxon>Cerrenaceae</taxon>
        <taxon>Somion</taxon>
    </lineage>
</organism>
<sequence>MSSDTRHRQIGTDPRFSDILRLEPPDSRDRAVPIGHLLRLYWGFLAYYALASADEINSLPFARPRTFHCLQTIFGWDSSRKANVYVVAIV</sequence>
<proteinExistence type="predicted"/>
<keyword evidence="2" id="KW-1185">Reference proteome</keyword>
<evidence type="ECO:0000313" key="1">
    <source>
        <dbReference type="EMBL" id="CAL1712672.1"/>
    </source>
</evidence>